<dbReference type="Gene3D" id="2.40.10.10">
    <property type="entry name" value="Trypsin-like serine proteases"/>
    <property type="match status" value="8"/>
</dbReference>
<feature type="domain" description="Peptidase S1" evidence="10">
    <location>
        <begin position="94"/>
        <end position="317"/>
    </location>
</feature>
<name>A0A195FT16_9HYME</name>
<evidence type="ECO:0000256" key="1">
    <source>
        <dbReference type="ARBA" id="ARBA00004239"/>
    </source>
</evidence>
<keyword evidence="6 9" id="KW-0720">Serine protease</keyword>
<evidence type="ECO:0000256" key="7">
    <source>
        <dbReference type="ARBA" id="ARBA00023157"/>
    </source>
</evidence>
<dbReference type="AlphaFoldDB" id="A0A195FT16"/>
<dbReference type="FunFam" id="2.40.10.10:FF:000047">
    <property type="entry name" value="Trypsin eta"/>
    <property type="match status" value="2"/>
</dbReference>
<evidence type="ECO:0000313" key="11">
    <source>
        <dbReference type="EMBL" id="KYN43442.1"/>
    </source>
</evidence>
<dbReference type="GO" id="GO:0004252">
    <property type="term" value="F:serine-type endopeptidase activity"/>
    <property type="evidence" value="ECO:0007669"/>
    <property type="project" value="UniProtKB-EC"/>
</dbReference>
<dbReference type="STRING" id="34720.A0A195FT16"/>
<evidence type="ECO:0000256" key="6">
    <source>
        <dbReference type="ARBA" id="ARBA00022825"/>
    </source>
</evidence>
<proteinExistence type="inferred from homology"/>
<dbReference type="FunFam" id="2.40.10.10:FF:000068">
    <property type="entry name" value="transmembrane protease serine 2"/>
    <property type="match status" value="2"/>
</dbReference>
<dbReference type="InterPro" id="IPR018114">
    <property type="entry name" value="TRYPSIN_HIS"/>
</dbReference>
<dbReference type="PRINTS" id="PR00722">
    <property type="entry name" value="CHYMOTRYPSIN"/>
</dbReference>
<evidence type="ECO:0000256" key="5">
    <source>
        <dbReference type="ARBA" id="ARBA00022801"/>
    </source>
</evidence>
<dbReference type="InterPro" id="IPR001254">
    <property type="entry name" value="Trypsin_dom"/>
</dbReference>
<keyword evidence="4 9" id="KW-0645">Protease</keyword>
<dbReference type="PANTHER" id="PTHR24276">
    <property type="entry name" value="POLYSERASE-RELATED"/>
    <property type="match status" value="1"/>
</dbReference>
<feature type="domain" description="Peptidase S1" evidence="10">
    <location>
        <begin position="458"/>
        <end position="674"/>
    </location>
</feature>
<dbReference type="InterPro" id="IPR001314">
    <property type="entry name" value="Peptidase_S1A"/>
</dbReference>
<keyword evidence="3" id="KW-0964">Secreted</keyword>
<reference evidence="11 12" key="1">
    <citation type="submission" date="2016-03" db="EMBL/GenBank/DDBJ databases">
        <title>Trachymyrmex septentrionalis WGS genome.</title>
        <authorList>
            <person name="Nygaard S."/>
            <person name="Hu H."/>
            <person name="Boomsma J."/>
            <person name="Zhang G."/>
        </authorList>
    </citation>
    <scope>NUCLEOTIDE SEQUENCE [LARGE SCALE GENOMIC DNA]</scope>
    <source>
        <strain evidence="11">Tsep2-gDNA-1</strain>
        <tissue evidence="11">Whole body</tissue>
    </source>
</reference>
<keyword evidence="5 9" id="KW-0378">Hydrolase</keyword>
<accession>A0A195FT16</accession>
<evidence type="ECO:0000256" key="9">
    <source>
        <dbReference type="RuleBase" id="RU363034"/>
    </source>
</evidence>
<dbReference type="SMART" id="SM00020">
    <property type="entry name" value="Tryp_SPc"/>
    <property type="match status" value="3"/>
</dbReference>
<dbReference type="Proteomes" id="UP000078541">
    <property type="component" value="Unassembled WGS sequence"/>
</dbReference>
<evidence type="ECO:0000256" key="4">
    <source>
        <dbReference type="ARBA" id="ARBA00022670"/>
    </source>
</evidence>
<dbReference type="PROSITE" id="PS00134">
    <property type="entry name" value="TRYPSIN_HIS"/>
    <property type="match status" value="2"/>
</dbReference>
<dbReference type="PANTHER" id="PTHR24276:SF96">
    <property type="entry name" value="PEPTIDASE S1 DOMAIN-CONTAINING PROTEIN"/>
    <property type="match status" value="1"/>
</dbReference>
<evidence type="ECO:0000313" key="12">
    <source>
        <dbReference type="Proteomes" id="UP000078541"/>
    </source>
</evidence>
<dbReference type="GO" id="GO:0016485">
    <property type="term" value="P:protein processing"/>
    <property type="evidence" value="ECO:0007669"/>
    <property type="project" value="UniProtKB-ARBA"/>
</dbReference>
<dbReference type="InterPro" id="IPR033116">
    <property type="entry name" value="TRYPSIN_SER"/>
</dbReference>
<evidence type="ECO:0000256" key="2">
    <source>
        <dbReference type="ARBA" id="ARBA00007664"/>
    </source>
</evidence>
<evidence type="ECO:0000256" key="3">
    <source>
        <dbReference type="ARBA" id="ARBA00022525"/>
    </source>
</evidence>
<dbReference type="InterPro" id="IPR050430">
    <property type="entry name" value="Peptidase_S1"/>
</dbReference>
<dbReference type="GO" id="GO:0005576">
    <property type="term" value="C:extracellular region"/>
    <property type="evidence" value="ECO:0007669"/>
    <property type="project" value="UniProtKB-SubCell"/>
</dbReference>
<dbReference type="PROSITE" id="PS00135">
    <property type="entry name" value="TRYPSIN_SER"/>
    <property type="match status" value="3"/>
</dbReference>
<dbReference type="EMBL" id="KQ981280">
    <property type="protein sequence ID" value="KYN43442.1"/>
    <property type="molecule type" value="Genomic_DNA"/>
</dbReference>
<dbReference type="Pfam" id="PF00089">
    <property type="entry name" value="Trypsin"/>
    <property type="match status" value="5"/>
</dbReference>
<evidence type="ECO:0000259" key="10">
    <source>
        <dbReference type="PROSITE" id="PS50240"/>
    </source>
</evidence>
<dbReference type="PROSITE" id="PS50240">
    <property type="entry name" value="TRYPSIN_DOM"/>
    <property type="match status" value="4"/>
</dbReference>
<dbReference type="InterPro" id="IPR009003">
    <property type="entry name" value="Peptidase_S1_PA"/>
</dbReference>
<keyword evidence="7" id="KW-1015">Disulfide bond</keyword>
<feature type="domain" description="Peptidase S1" evidence="10">
    <location>
        <begin position="674"/>
        <end position="849"/>
    </location>
</feature>
<dbReference type="SUPFAM" id="SSF50494">
    <property type="entry name" value="Trypsin-like serine proteases"/>
    <property type="match status" value="5"/>
</dbReference>
<feature type="domain" description="Peptidase S1" evidence="10">
    <location>
        <begin position="341"/>
        <end position="460"/>
    </location>
</feature>
<dbReference type="CDD" id="cd00190">
    <property type="entry name" value="Tryp_SPc"/>
    <property type="match status" value="3"/>
</dbReference>
<dbReference type="EC" id="3.4.21.1" evidence="8"/>
<comment type="subcellular location">
    <subcellularLocation>
        <location evidence="1">Secreted</location>
        <location evidence="1">Extracellular space</location>
    </subcellularLocation>
</comment>
<organism evidence="11 12">
    <name type="scientific">Trachymyrmex septentrionalis</name>
    <dbReference type="NCBI Taxonomy" id="34720"/>
    <lineage>
        <taxon>Eukaryota</taxon>
        <taxon>Metazoa</taxon>
        <taxon>Ecdysozoa</taxon>
        <taxon>Arthropoda</taxon>
        <taxon>Hexapoda</taxon>
        <taxon>Insecta</taxon>
        <taxon>Pterygota</taxon>
        <taxon>Neoptera</taxon>
        <taxon>Endopterygota</taxon>
        <taxon>Hymenoptera</taxon>
        <taxon>Apocrita</taxon>
        <taxon>Aculeata</taxon>
        <taxon>Formicoidea</taxon>
        <taxon>Formicidae</taxon>
        <taxon>Myrmicinae</taxon>
        <taxon>Trachymyrmex</taxon>
    </lineage>
</organism>
<evidence type="ECO:0000256" key="8">
    <source>
        <dbReference type="ARBA" id="ARBA00044036"/>
    </source>
</evidence>
<comment type="similarity">
    <text evidence="2">Belongs to the peptidase S1 family.</text>
</comment>
<sequence length="850" mass="92562">MLDKYLHHVALKYETKFRCGGSIINKRYILTVAHCVNNNVHIGIALFVISCVLGIPDKFVKESATVHTFNMYTFFSLVVACLAITAHGFPEPEIVGGRDAPIGKFPYQVSLRKSGRHSCGGSIINHYTILTAGHCLVSLNGPGAFTSLTIHAGTNLLSENGTVYKAKQAIIHDAYNSLRLINDIGLLILSTPIKYTKYIQPISLATTDSAPSGSYCILSGWGRVKLGGTIPDKLQEIELNVYDLVKCHQSQRRVQSSHICTLTRIGEGACHGDSGSPLVSNGVQIGIVSFGTPCARGKPDVHTRVASFTEWIENHIMRVSACLIFVALAYTTEGAPSPSTISEDTSIDIKDVAPIGKFGYQVSLRVNDTHVCSGSILDNYNVLTSAKCVVELKCSLDEIKVHVGTNSVNDTRYHYDVESINVHQNYDELLCFNDIALIHLNDPIRSNVLVYPIRAPHIVGGKDAPIGKFPYQVSLQFNGAHMCGGSILDKYNILTAAHCLKDFDDYYLTYLKVHAGTNFLDVPGAVYDVESVIFNSQYDETSIINDVGLIHLKNPITYNRLVQPINLVTSDKELEGKPCTLSGWGITSVDGKKPNNLQEIELIVYPQEDCKTAQPKVRDSHICTLTKEGEGACYGDSGGPLVANGVQIGIVSFGTPCALGAPDVYARVSRVPYIIGGKNAKIGEFPYQVSLKYNNIHRCGGSIIDNYNILTAARCVDGLENSVGNLKVHAGTNWLDVSGAVYDVESVSVNSKYDDYLFINDVALVHLKNSITYNRLVKPINLTTFDEGLENKPCTLTGWGTTSGDSGGPLVANKVQIGIVSFGNPCALGYPDIYTRVSSFVPWINEHLKK</sequence>
<protein>
    <recommendedName>
        <fullName evidence="8">chymotrypsin</fullName>
        <ecNumber evidence="8">3.4.21.1</ecNumber>
    </recommendedName>
</protein>
<gene>
    <name evidence="11" type="ORF">ALC56_02168</name>
</gene>
<dbReference type="InterPro" id="IPR043504">
    <property type="entry name" value="Peptidase_S1_PA_chymotrypsin"/>
</dbReference>
<keyword evidence="12" id="KW-1185">Reference proteome</keyword>